<dbReference type="InterPro" id="IPR006574">
    <property type="entry name" value="PRY"/>
</dbReference>
<evidence type="ECO:0000256" key="1">
    <source>
        <dbReference type="ARBA" id="ARBA00022723"/>
    </source>
</evidence>
<reference evidence="8 9" key="1">
    <citation type="journal article" date="2021" name="Cell">
        <title>Tracing the genetic footprints of vertebrate landing in non-teleost ray-finned fishes.</title>
        <authorList>
            <person name="Bi X."/>
            <person name="Wang K."/>
            <person name="Yang L."/>
            <person name="Pan H."/>
            <person name="Jiang H."/>
            <person name="Wei Q."/>
            <person name="Fang M."/>
            <person name="Yu H."/>
            <person name="Zhu C."/>
            <person name="Cai Y."/>
            <person name="He Y."/>
            <person name="Gan X."/>
            <person name="Zeng H."/>
            <person name="Yu D."/>
            <person name="Zhu Y."/>
            <person name="Jiang H."/>
            <person name="Qiu Q."/>
            <person name="Yang H."/>
            <person name="Zhang Y.E."/>
            <person name="Wang W."/>
            <person name="Zhu M."/>
            <person name="He S."/>
            <person name="Zhang G."/>
        </authorList>
    </citation>
    <scope>NUCLEOTIDE SEQUENCE [LARGE SCALE GENOMIC DNA]</scope>
    <source>
        <strain evidence="8">Bchr_013</strain>
    </source>
</reference>
<evidence type="ECO:0000256" key="3">
    <source>
        <dbReference type="ARBA" id="ARBA00022833"/>
    </source>
</evidence>
<keyword evidence="1" id="KW-0479">Metal-binding</keyword>
<dbReference type="InterPro" id="IPR003879">
    <property type="entry name" value="Butyrophylin_SPRY"/>
</dbReference>
<dbReference type="Gene3D" id="3.30.160.60">
    <property type="entry name" value="Classic Zinc Finger"/>
    <property type="match status" value="1"/>
</dbReference>
<evidence type="ECO:0000256" key="2">
    <source>
        <dbReference type="ARBA" id="ARBA00022771"/>
    </source>
</evidence>
<proteinExistence type="predicted"/>
<accession>A0A8X7XBS7</accession>
<feature type="non-terminal residue" evidence="8">
    <location>
        <position position="1"/>
    </location>
</feature>
<dbReference type="Gene3D" id="2.60.120.920">
    <property type="match status" value="2"/>
</dbReference>
<dbReference type="EMBL" id="JAATIS010001721">
    <property type="protein sequence ID" value="KAG2466320.1"/>
    <property type="molecule type" value="Genomic_DNA"/>
</dbReference>
<dbReference type="PANTHER" id="PTHR25465:SF5">
    <property type="entry name" value="E3 UBIQUITIN_ISG15 LIGASE TRIM25-RELATED"/>
    <property type="match status" value="1"/>
</dbReference>
<feature type="coiled-coil region" evidence="5">
    <location>
        <begin position="211"/>
        <end position="302"/>
    </location>
</feature>
<keyword evidence="3" id="KW-0862">Zinc</keyword>
<feature type="domain" description="RING-type" evidence="6">
    <location>
        <begin position="552"/>
        <end position="592"/>
    </location>
</feature>
<organism evidence="8 9">
    <name type="scientific">Polypterus senegalus</name>
    <name type="common">Senegal bichir</name>
    <dbReference type="NCBI Taxonomy" id="55291"/>
    <lineage>
        <taxon>Eukaryota</taxon>
        <taxon>Metazoa</taxon>
        <taxon>Chordata</taxon>
        <taxon>Craniata</taxon>
        <taxon>Vertebrata</taxon>
        <taxon>Euteleostomi</taxon>
        <taxon>Actinopterygii</taxon>
        <taxon>Polypteriformes</taxon>
        <taxon>Polypteridae</taxon>
        <taxon>Polypterus</taxon>
    </lineage>
</organism>
<protein>
    <submittedName>
        <fullName evidence="8">TRI47 protein</fullName>
    </submittedName>
</protein>
<dbReference type="Proteomes" id="UP000886611">
    <property type="component" value="Unassembled WGS sequence"/>
</dbReference>
<evidence type="ECO:0000256" key="4">
    <source>
        <dbReference type="PROSITE-ProRule" id="PRU00024"/>
    </source>
</evidence>
<dbReference type="Pfam" id="PF13765">
    <property type="entry name" value="PRY"/>
    <property type="match status" value="2"/>
</dbReference>
<dbReference type="CDD" id="cd22249">
    <property type="entry name" value="UDM1_RNF168_RNF169-like"/>
    <property type="match status" value="1"/>
</dbReference>
<feature type="non-terminal residue" evidence="8">
    <location>
        <position position="1016"/>
    </location>
</feature>
<feature type="domain" description="RING-type" evidence="6">
    <location>
        <begin position="15"/>
        <end position="55"/>
    </location>
</feature>
<dbReference type="SUPFAM" id="SSF57845">
    <property type="entry name" value="B-box zinc-binding domain"/>
    <property type="match status" value="1"/>
</dbReference>
<evidence type="ECO:0000313" key="8">
    <source>
        <dbReference type="EMBL" id="KAG2466320.1"/>
    </source>
</evidence>
<dbReference type="PROSITE" id="PS50089">
    <property type="entry name" value="ZF_RING_2"/>
    <property type="match status" value="2"/>
</dbReference>
<name>A0A8X7XBS7_POLSE</name>
<dbReference type="InterPro" id="IPR001841">
    <property type="entry name" value="Znf_RING"/>
</dbReference>
<dbReference type="PRINTS" id="PR01407">
    <property type="entry name" value="BUTYPHLNCDUF"/>
</dbReference>
<keyword evidence="5" id="KW-0175">Coiled coil</keyword>
<dbReference type="Pfam" id="PF25600">
    <property type="entry name" value="TRIM_CC"/>
    <property type="match status" value="2"/>
</dbReference>
<dbReference type="GO" id="GO:0008270">
    <property type="term" value="F:zinc ion binding"/>
    <property type="evidence" value="ECO:0007669"/>
    <property type="project" value="UniProtKB-KW"/>
</dbReference>
<evidence type="ECO:0000256" key="5">
    <source>
        <dbReference type="SAM" id="Coils"/>
    </source>
</evidence>
<keyword evidence="2 4" id="KW-0863">Zinc-finger</keyword>
<evidence type="ECO:0000259" key="6">
    <source>
        <dbReference type="PROSITE" id="PS50089"/>
    </source>
</evidence>
<dbReference type="InterPro" id="IPR051051">
    <property type="entry name" value="E3_ubiq-ligase_TRIM/RNF"/>
</dbReference>
<dbReference type="CDD" id="cd19769">
    <property type="entry name" value="Bbox2_TRIM16-like"/>
    <property type="match status" value="1"/>
</dbReference>
<feature type="coiled-coil region" evidence="5">
    <location>
        <begin position="748"/>
        <end position="804"/>
    </location>
</feature>
<dbReference type="PROSITE" id="PS50119">
    <property type="entry name" value="ZF_BBOX"/>
    <property type="match status" value="1"/>
</dbReference>
<dbReference type="InterPro" id="IPR058030">
    <property type="entry name" value="TRIM8/14/16/25/29/45/65_CC"/>
</dbReference>
<dbReference type="InterPro" id="IPR043136">
    <property type="entry name" value="B30.2/SPRY_sf"/>
</dbReference>
<dbReference type="PROSITE" id="PS00518">
    <property type="entry name" value="ZF_RING_1"/>
    <property type="match status" value="2"/>
</dbReference>
<dbReference type="Gene3D" id="4.10.830.40">
    <property type="match status" value="2"/>
</dbReference>
<dbReference type="Pfam" id="PF15227">
    <property type="entry name" value="zf-C3HC4_4"/>
    <property type="match status" value="2"/>
</dbReference>
<dbReference type="SMART" id="SM00184">
    <property type="entry name" value="RING"/>
    <property type="match status" value="2"/>
</dbReference>
<sequence length="1016" mass="116080">MAEAQLCGLQDEFTCSVCLDTLSDPVTIPCGHNFCLKCLTDCWEKSQECSCPQCRENFTTRPALRRNNLMNEVIKKLKKTTLSSPPSQNYTGPGDVECDFCTGKKFRAVKSCLTCPASYCQTHLQPHYEGDALKHHKLVDPDRHLNVPLCLRIYAAFSFVDNKEFLESFVIEMKLRYHLLTVISKEQDEDLDLSLHVLLDKQLRVTLSDINRGLEEREKTLKETRRAMEEMKMSVVREVEENEKSFTALIRCIEETHRKLTERIRDQEKRETEKAEGVMVRLEKEIEELKRREAELKELSETKDHLHFLQTFSSRCVHPAVGDSLSFTVTADFSSEDLRKELSGLTKSLEKISQWDIMTRTPSDFCTLTLDINTAHRDLHLCEENKKVTREETETDCPDHPDRFDSYAQVLCREALSGTRCYWEVECSGDLMRIGVAYKGLSRKGWSWECVLGNNDKSWTPQGVECHLTSVSVKKPMKAQADSPPTVYYRPHQQMATVTSKSVIFMESQGLKGRGEGELRVRGEDDREESQVDKGLTMAEAQLCGLQDEFTCSVCLDTLTDPVTITCGHNFCLKCLTDCWDQSQECSCPQCRENFTKRPALRRNNLLNEVIKKLKKTTLSSPPSQNYAGPGDVECDFCTGKKFRAVKSCLTCMASYCQTHLQAHYEGDALKHHKLVDPDRNLKEKLCEKHQKSLEIFCKTDASCICMMCVVTGHNGHKMVELETERKEKQMSVVREVEENEKSFTALIRCIEEAHRKLTERIREQEKRETETAEGVIEQLEKEIEELKRRKDELKELSETKDHLHFLQTFSSRCVLPAVGDSLSFTVTADFSSDYLRKELSGLTKSVEKISQWDIMTRTPSDFCPLTLDINTANRDLRLSEGNKKVTREGTETEYPDHPDRFDIWQQILCREALTGTRCYWEVECSGDFVGIGVAYKGLGRKGWGGECSLRFNNKSWTPQGAACHLTSVCVKKPMKAQADSPPTVYYRPHQQMATVTSKSVIFMEPEGLKGRGEGE</sequence>
<dbReference type="InterPro" id="IPR013320">
    <property type="entry name" value="ConA-like_dom_sf"/>
</dbReference>
<dbReference type="AlphaFoldDB" id="A0A8X7XBS7"/>
<dbReference type="PANTHER" id="PTHR25465">
    <property type="entry name" value="B-BOX DOMAIN CONTAINING"/>
    <property type="match status" value="1"/>
</dbReference>
<gene>
    <name evidence="8" type="primary">Trim47_1</name>
    <name evidence="8" type="ORF">GTO96_0017376</name>
</gene>
<evidence type="ECO:0000313" key="9">
    <source>
        <dbReference type="Proteomes" id="UP000886611"/>
    </source>
</evidence>
<dbReference type="SMART" id="SM00589">
    <property type="entry name" value="PRY"/>
    <property type="match status" value="2"/>
</dbReference>
<evidence type="ECO:0000259" key="7">
    <source>
        <dbReference type="PROSITE" id="PS50119"/>
    </source>
</evidence>
<keyword evidence="9" id="KW-1185">Reference proteome</keyword>
<dbReference type="InterPro" id="IPR000315">
    <property type="entry name" value="Znf_B-box"/>
</dbReference>
<dbReference type="SUPFAM" id="SSF57850">
    <property type="entry name" value="RING/U-box"/>
    <property type="match status" value="2"/>
</dbReference>
<dbReference type="SMART" id="SM00336">
    <property type="entry name" value="BBOX"/>
    <property type="match status" value="1"/>
</dbReference>
<dbReference type="InterPro" id="IPR013083">
    <property type="entry name" value="Znf_RING/FYVE/PHD"/>
</dbReference>
<dbReference type="Gene3D" id="3.30.40.10">
    <property type="entry name" value="Zinc/RING finger domain, C3HC4 (zinc finger)"/>
    <property type="match status" value="2"/>
</dbReference>
<feature type="domain" description="B box-type" evidence="7">
    <location>
        <begin position="682"/>
        <end position="722"/>
    </location>
</feature>
<comment type="caution">
    <text evidence="8">The sequence shown here is derived from an EMBL/GenBank/DDBJ whole genome shotgun (WGS) entry which is preliminary data.</text>
</comment>
<dbReference type="InterPro" id="IPR017907">
    <property type="entry name" value="Znf_RING_CS"/>
</dbReference>
<dbReference type="SUPFAM" id="SSF49899">
    <property type="entry name" value="Concanavalin A-like lectins/glucanases"/>
    <property type="match status" value="2"/>
</dbReference>